<protein>
    <submittedName>
        <fullName evidence="2">ABC transporter permease</fullName>
    </submittedName>
</protein>
<feature type="transmembrane region" description="Helical" evidence="1">
    <location>
        <begin position="177"/>
        <end position="196"/>
    </location>
</feature>
<accession>A0ABX5SML1</accession>
<feature type="transmembrane region" description="Helical" evidence="1">
    <location>
        <begin position="137"/>
        <end position="156"/>
    </location>
</feature>
<dbReference type="PIRSF" id="PIRSF037259">
    <property type="entry name" value="EcsB_ABC"/>
    <property type="match status" value="1"/>
</dbReference>
<feature type="transmembrane region" description="Helical" evidence="1">
    <location>
        <begin position="367"/>
        <end position="389"/>
    </location>
</feature>
<dbReference type="InterPro" id="IPR010288">
    <property type="entry name" value="EcsB_ABC"/>
</dbReference>
<feature type="transmembrane region" description="Helical" evidence="1">
    <location>
        <begin position="62"/>
        <end position="84"/>
    </location>
</feature>
<feature type="transmembrane region" description="Helical" evidence="1">
    <location>
        <begin position="395"/>
        <end position="414"/>
    </location>
</feature>
<keyword evidence="1" id="KW-1133">Transmembrane helix</keyword>
<dbReference type="Proteomes" id="UP000295756">
    <property type="component" value="Chromosome"/>
</dbReference>
<evidence type="ECO:0000313" key="2">
    <source>
        <dbReference type="EMBL" id="QBR47738.1"/>
    </source>
</evidence>
<dbReference type="RefSeq" id="WP_013103984.1">
    <property type="nucleotide sequence ID" value="NZ_CP037939.1"/>
</dbReference>
<feature type="transmembrane region" description="Helical" evidence="1">
    <location>
        <begin position="111"/>
        <end position="131"/>
    </location>
</feature>
<name>A0ABX5SML1_9LACO</name>
<keyword evidence="1" id="KW-0472">Membrane</keyword>
<dbReference type="EMBL" id="CP037939">
    <property type="protein sequence ID" value="QBR47738.1"/>
    <property type="molecule type" value="Genomic_DNA"/>
</dbReference>
<feature type="transmembrane region" description="Helical" evidence="1">
    <location>
        <begin position="202"/>
        <end position="222"/>
    </location>
</feature>
<sequence length="419" mass="48925">MRLNNLFLQRFARAQRTNMKYLRLLFNDHFVVFLLIAFGVVVLGYRQLIVSPVLSPIWKSNWWWFVEVIWLLLGLKVGTIVTYLKPADRLYLMGSDHVIIKKYLNHSMTLSTVYGGLWQLAFVAVLIPILVQTHIFSFARMMLLLLFMVSYKWLMLLDRRSTFFVNSKFVWLNTHMIVRRLLLDFLVPGMAITLIRQLPTNLTWVFGSVLISLIVLFGKVTYISESKANRLAIDWPVVVSQAIDHEQRVLHFYATFAEVPNQPRTSKRRRYLDAIIKFLAKRQPIIYRLYLTRFMRDTELLPLIVRLITVAVIILYALNDAPTWLIAGVASLMMYLVVFQLVPLYTTTQQNIWTRLLPIDNRSKQKAFSYLIKQMTVILILLFMCVSAVHGRSMLITVGIVMSIVSLFLNRVYIPQKIK</sequence>
<evidence type="ECO:0000313" key="3">
    <source>
        <dbReference type="Proteomes" id="UP000295756"/>
    </source>
</evidence>
<reference evidence="2 3" key="1">
    <citation type="submission" date="2019-03" db="EMBL/GenBank/DDBJ databases">
        <title>Complete Genome Sequence of Leuconostoc kimchii strain NKJ218 Isolated from Homemade Kimchi.</title>
        <authorList>
            <person name="Jung J.Y."/>
            <person name="Jin H.M."/>
            <person name="Jung J.-W."/>
            <person name="Lee S.-Y."/>
            <person name="Ryu B.-G."/>
            <person name="Han S.-S."/>
            <person name="Kang H.K."/>
            <person name="Choi H.W."/>
            <person name="Chung E.J."/>
            <person name="Choi K.-M."/>
        </authorList>
    </citation>
    <scope>NUCLEOTIDE SEQUENCE [LARGE SCALE GENOMIC DNA]</scope>
    <source>
        <strain evidence="2 3">NKJ218</strain>
    </source>
</reference>
<proteinExistence type="predicted"/>
<evidence type="ECO:0000256" key="1">
    <source>
        <dbReference type="SAM" id="Phobius"/>
    </source>
</evidence>
<dbReference type="Pfam" id="PF05975">
    <property type="entry name" value="EcsB"/>
    <property type="match status" value="1"/>
</dbReference>
<keyword evidence="1" id="KW-0812">Transmembrane</keyword>
<gene>
    <name evidence="2" type="ORF">EW139_06235</name>
</gene>
<organism evidence="2 3">
    <name type="scientific">Leuconostoc kimchii</name>
    <dbReference type="NCBI Taxonomy" id="136609"/>
    <lineage>
        <taxon>Bacteria</taxon>
        <taxon>Bacillati</taxon>
        <taxon>Bacillota</taxon>
        <taxon>Bacilli</taxon>
        <taxon>Lactobacillales</taxon>
        <taxon>Lactobacillaceae</taxon>
        <taxon>Leuconostoc</taxon>
    </lineage>
</organism>
<feature type="transmembrane region" description="Helical" evidence="1">
    <location>
        <begin position="300"/>
        <end position="318"/>
    </location>
</feature>
<feature type="transmembrane region" description="Helical" evidence="1">
    <location>
        <begin position="324"/>
        <end position="346"/>
    </location>
</feature>
<feature type="transmembrane region" description="Helical" evidence="1">
    <location>
        <begin position="21"/>
        <end position="42"/>
    </location>
</feature>
<keyword evidence="3" id="KW-1185">Reference proteome</keyword>